<feature type="transmembrane region" description="Helical" evidence="7">
    <location>
        <begin position="14"/>
        <end position="35"/>
    </location>
</feature>
<evidence type="ECO:0000256" key="3">
    <source>
        <dbReference type="ARBA" id="ARBA00021353"/>
    </source>
</evidence>
<comment type="similarity">
    <text evidence="2 7">Belongs to the DLT1 family.</text>
</comment>
<sequence length="460" mass="50585">MSAASLAFRIVYNFLYYFLYLVLLAFLLVTPADLITQAVQHRQNYNILVIALCYVVTILIVCFIYATRLYINRSVIASIPKSWIPIDKDDVARDVRQTIIEGLSRSAAITYEARPRLPAVAPAEEARDAAGDTDEEVRIGKRLVWLARLKRSDKKAELDECIPIDIPQHRPVWGEIEHPGWASPTSADLPNLQYDTVISELAHLIEAKALTLAPPDPTSESEPPLLDPDAVALLQRPESMGLREYLGHLTDLAVLAPLPTTSEFLAQFEYARFSPRPLSNEGFRSLMHLFAEVLRNMHPLSPTAMARYRDADDDSSGHAPSESDIDNDAPRRSSPSSSSTAHSVRKSRRGPGATVDSRPHPRTPSTASSGRAPSRPGLTARNSSVNTWQFRTAPTTPKSRHTGLSRASSVDSFAQTRNPYPISQPSSASLRSDGSGGSVIRLATSEDATGLPYVLRQQSL</sequence>
<feature type="region of interest" description="Disordered" evidence="8">
    <location>
        <begin position="308"/>
        <end position="438"/>
    </location>
</feature>
<dbReference type="Proteomes" id="UP001239445">
    <property type="component" value="Unassembled WGS sequence"/>
</dbReference>
<comment type="caution">
    <text evidence="9">The sequence shown here is derived from an EMBL/GenBank/DDBJ whole genome shotgun (WGS) entry which is preliminary data.</text>
</comment>
<evidence type="ECO:0000256" key="2">
    <source>
        <dbReference type="ARBA" id="ARBA00005550"/>
    </source>
</evidence>
<evidence type="ECO:0000256" key="8">
    <source>
        <dbReference type="SAM" id="MobiDB-lite"/>
    </source>
</evidence>
<gene>
    <name evidence="7" type="primary">DLT1</name>
    <name evidence="9" type="ORF">QBC47DRAFT_127683</name>
</gene>
<reference evidence="9" key="1">
    <citation type="submission" date="2023-06" db="EMBL/GenBank/DDBJ databases">
        <title>Genome-scale phylogeny and comparative genomics of the fungal order Sordariales.</title>
        <authorList>
            <consortium name="Lawrence Berkeley National Laboratory"/>
            <person name="Hensen N."/>
            <person name="Bonometti L."/>
            <person name="Westerberg I."/>
            <person name="Brannstrom I.O."/>
            <person name="Guillou S."/>
            <person name="Cros-Aarteil S."/>
            <person name="Calhoun S."/>
            <person name="Haridas S."/>
            <person name="Kuo A."/>
            <person name="Mondo S."/>
            <person name="Pangilinan J."/>
            <person name="Riley R."/>
            <person name="Labutti K."/>
            <person name="Andreopoulos B."/>
            <person name="Lipzen A."/>
            <person name="Chen C."/>
            <person name="Yanf M."/>
            <person name="Daum C."/>
            <person name="Ng V."/>
            <person name="Clum A."/>
            <person name="Steindorff A."/>
            <person name="Ohm R."/>
            <person name="Martin F."/>
            <person name="Silar P."/>
            <person name="Natvig D."/>
            <person name="Lalanne C."/>
            <person name="Gautier V."/>
            <person name="Ament-Velasquez S.L."/>
            <person name="Kruys A."/>
            <person name="Hutchinson M.I."/>
            <person name="Powell A.J."/>
            <person name="Barry K."/>
            <person name="Miller A.N."/>
            <person name="Grigoriev I.V."/>
            <person name="Debuchy R."/>
            <person name="Gladieux P."/>
            <person name="Thoren M.H."/>
            <person name="Johannesson H."/>
        </authorList>
    </citation>
    <scope>NUCLEOTIDE SEQUENCE</scope>
    <source>
        <strain evidence="9">PSN4</strain>
    </source>
</reference>
<feature type="compositionally biased region" description="Polar residues" evidence="8">
    <location>
        <begin position="380"/>
        <end position="397"/>
    </location>
</feature>
<dbReference type="EMBL" id="MU839850">
    <property type="protein sequence ID" value="KAK1749990.1"/>
    <property type="molecule type" value="Genomic_DNA"/>
</dbReference>
<keyword evidence="4 7" id="KW-0812">Transmembrane</keyword>
<keyword evidence="10" id="KW-1185">Reference proteome</keyword>
<accession>A0AAJ0B1K2</accession>
<organism evidence="9 10">
    <name type="scientific">Echria macrotheca</name>
    <dbReference type="NCBI Taxonomy" id="438768"/>
    <lineage>
        <taxon>Eukaryota</taxon>
        <taxon>Fungi</taxon>
        <taxon>Dikarya</taxon>
        <taxon>Ascomycota</taxon>
        <taxon>Pezizomycotina</taxon>
        <taxon>Sordariomycetes</taxon>
        <taxon>Sordariomycetidae</taxon>
        <taxon>Sordariales</taxon>
        <taxon>Schizotheciaceae</taxon>
        <taxon>Echria</taxon>
    </lineage>
</organism>
<feature type="transmembrane region" description="Helical" evidence="7">
    <location>
        <begin position="47"/>
        <end position="66"/>
    </location>
</feature>
<keyword evidence="6 7" id="KW-0472">Membrane</keyword>
<dbReference type="GO" id="GO:0016020">
    <property type="term" value="C:membrane"/>
    <property type="evidence" value="ECO:0007669"/>
    <property type="project" value="UniProtKB-SubCell"/>
</dbReference>
<comment type="subcellular location">
    <subcellularLocation>
        <location evidence="7">Membrane</location>
        <topology evidence="7">Multi-pass membrane protein</topology>
    </subcellularLocation>
</comment>
<evidence type="ECO:0000313" key="10">
    <source>
        <dbReference type="Proteomes" id="UP001239445"/>
    </source>
</evidence>
<feature type="compositionally biased region" description="Polar residues" evidence="8">
    <location>
        <begin position="405"/>
        <end position="432"/>
    </location>
</feature>
<comment type="function">
    <text evidence="1 7">Required for growth under high-pressure and low-temperature conditions.</text>
</comment>
<dbReference type="AlphaFoldDB" id="A0AAJ0B1K2"/>
<keyword evidence="5 7" id="KW-1133">Transmembrane helix</keyword>
<evidence type="ECO:0000256" key="4">
    <source>
        <dbReference type="ARBA" id="ARBA00022692"/>
    </source>
</evidence>
<evidence type="ECO:0000256" key="5">
    <source>
        <dbReference type="ARBA" id="ARBA00022989"/>
    </source>
</evidence>
<dbReference type="InterPro" id="IPR038869">
    <property type="entry name" value="DLT1"/>
</dbReference>
<protein>
    <recommendedName>
        <fullName evidence="3 7">Defect at low temperature protein 1</fullName>
    </recommendedName>
</protein>
<evidence type="ECO:0000256" key="6">
    <source>
        <dbReference type="ARBA" id="ARBA00023136"/>
    </source>
</evidence>
<dbReference type="PANTHER" id="PTHR40021:SF1">
    <property type="entry name" value="DEFECT AT LOW TEMPERATURE PROTEIN 1"/>
    <property type="match status" value="1"/>
</dbReference>
<evidence type="ECO:0000256" key="7">
    <source>
        <dbReference type="RuleBase" id="RU367100"/>
    </source>
</evidence>
<evidence type="ECO:0000256" key="1">
    <source>
        <dbReference type="ARBA" id="ARBA00002489"/>
    </source>
</evidence>
<evidence type="ECO:0000313" key="9">
    <source>
        <dbReference type="EMBL" id="KAK1749990.1"/>
    </source>
</evidence>
<dbReference type="PANTHER" id="PTHR40021">
    <property type="entry name" value="DEFECT AT LOW TEMPERATURE PROTEIN 1"/>
    <property type="match status" value="1"/>
</dbReference>
<proteinExistence type="inferred from homology"/>
<name>A0AAJ0B1K2_9PEZI</name>